<proteinExistence type="predicted"/>
<sequence length="732" mass="82730">MAKCMDHFKRANEHWRFVRIVIVDKDMREIDIIRKKFPEARVLLCHFHVIKWLHETIRKSKKYGVYEEDVLSQMKHTITNMTYARTPDAYTSHRDEFKSLALREDRTELWDYFVKNWDECCEMWVMAYRVGLPHFGNHTNNRVESLFGKLKRYLKGHLTMRASLKVLLAYQRRKEEEYTAKVEMPGTLRDVSYCEQMNIALGMTTRWVAAAIKTQYDVATDDSIADNYAFKDNGTTVAVQCDERKYTLEKEGWTCNCEFAQTMKLACRHAMAYRKTCGNPLIIPFSSISPRWFGQSRLSQDELTEVEQPFVAKVFKKKPRAVAGVLSDAEKYRRAQQAFGRISGELAQLPDEVFESAMSDLDKWWYNLRHGKTDLLPPPSSGNDGSGSGGGGNDGGAPGGSASQGEGPQDDHHDGNAKEGNMQDDYGSYDEAPTQVVDSTTQAADCEGSSRGLSVRLSGKVRRQGRPPLDRAAQKEKAKKALKEYNNGTNLWTLLREKDVCEVVATLHDVKPGVREVGSFLATLQVKSQGQGKTIEWRVDAEFVPDTVRFRLLESEVDSALEQLRGGLAKNEQIELDSDGEAAAGAYRYVAAIAKFGQFTRAQVEAMKWLWNLQATCRDAVICCSWLHREVRAAHAPPSPCAGAFTELLENWPYNELRGFGFDLTYSDLYCFRDSAWLNDDAIKAFAVVLANYKNNVTITATPQGHGEATQKKRSRKGLLSSKTLEDVIPNK</sequence>
<feature type="domain" description="SWIM-type" evidence="3">
    <location>
        <begin position="246"/>
        <end position="278"/>
    </location>
</feature>
<dbReference type="AlphaFoldDB" id="A0A6A3VMX2"/>
<evidence type="ECO:0000256" key="2">
    <source>
        <dbReference type="SAM" id="MobiDB-lite"/>
    </source>
</evidence>
<dbReference type="PROSITE" id="PS50966">
    <property type="entry name" value="ZF_SWIM"/>
    <property type="match status" value="1"/>
</dbReference>
<organism evidence="4 5">
    <name type="scientific">Phytophthora fragariae</name>
    <dbReference type="NCBI Taxonomy" id="53985"/>
    <lineage>
        <taxon>Eukaryota</taxon>
        <taxon>Sar</taxon>
        <taxon>Stramenopiles</taxon>
        <taxon>Oomycota</taxon>
        <taxon>Peronosporomycetes</taxon>
        <taxon>Peronosporales</taxon>
        <taxon>Peronosporaceae</taxon>
        <taxon>Phytophthora</taxon>
    </lineage>
</organism>
<dbReference type="GO" id="GO:0008270">
    <property type="term" value="F:zinc ion binding"/>
    <property type="evidence" value="ECO:0007669"/>
    <property type="project" value="UniProtKB-KW"/>
</dbReference>
<evidence type="ECO:0000313" key="4">
    <source>
        <dbReference type="EMBL" id="KAE9168778.1"/>
    </source>
</evidence>
<dbReference type="InterPro" id="IPR048324">
    <property type="entry name" value="ZSWIM1-3_RNaseH-like"/>
</dbReference>
<dbReference type="PANTHER" id="PTHR31569">
    <property type="entry name" value="SWIM-TYPE DOMAIN-CONTAINING PROTEIN"/>
    <property type="match status" value="1"/>
</dbReference>
<keyword evidence="1" id="KW-0862">Zinc</keyword>
<reference evidence="4 5" key="1">
    <citation type="submission" date="2018-08" db="EMBL/GenBank/DDBJ databases">
        <title>Genomic investigation of the strawberry pathogen Phytophthora fragariae indicates pathogenicity is determined by transcriptional variation in three key races.</title>
        <authorList>
            <person name="Adams T.M."/>
            <person name="Armitage A.D."/>
            <person name="Sobczyk M.K."/>
            <person name="Bates H.J."/>
            <person name="Dunwell J.M."/>
            <person name="Nellist C.F."/>
            <person name="Harrison R.J."/>
        </authorList>
    </citation>
    <scope>NUCLEOTIDE SEQUENCE [LARGE SCALE GENOMIC DNA]</scope>
    <source>
        <strain evidence="4 5">BC-1</strain>
    </source>
</reference>
<feature type="compositionally biased region" description="Low complexity" evidence="2">
    <location>
        <begin position="449"/>
        <end position="458"/>
    </location>
</feature>
<accession>A0A6A3VMX2</accession>
<keyword evidence="1" id="KW-0479">Metal-binding</keyword>
<dbReference type="InterPro" id="IPR007527">
    <property type="entry name" value="Znf_SWIM"/>
</dbReference>
<dbReference type="InterPro" id="IPR052579">
    <property type="entry name" value="Zinc_finger_SWIM"/>
</dbReference>
<keyword evidence="1" id="KW-0863">Zinc-finger</keyword>
<dbReference type="EMBL" id="QXGD01004799">
    <property type="protein sequence ID" value="KAE9168778.1"/>
    <property type="molecule type" value="Genomic_DNA"/>
</dbReference>
<evidence type="ECO:0000259" key="3">
    <source>
        <dbReference type="PROSITE" id="PS50966"/>
    </source>
</evidence>
<evidence type="ECO:0000313" key="5">
    <source>
        <dbReference type="Proteomes" id="UP000440367"/>
    </source>
</evidence>
<evidence type="ECO:0000256" key="1">
    <source>
        <dbReference type="PROSITE-ProRule" id="PRU00325"/>
    </source>
</evidence>
<dbReference type="Pfam" id="PF21056">
    <property type="entry name" value="ZSWIM1-3_RNaseH-like"/>
    <property type="match status" value="1"/>
</dbReference>
<protein>
    <recommendedName>
        <fullName evidence="3">SWIM-type domain-containing protein</fullName>
    </recommendedName>
</protein>
<dbReference type="Proteomes" id="UP000440367">
    <property type="component" value="Unassembled WGS sequence"/>
</dbReference>
<comment type="caution">
    <text evidence="4">The sequence shown here is derived from an EMBL/GenBank/DDBJ whole genome shotgun (WGS) entry which is preliminary data.</text>
</comment>
<name>A0A6A3VMX2_9STRA</name>
<gene>
    <name evidence="4" type="ORF">PF002_g30526</name>
</gene>
<feature type="region of interest" description="Disordered" evidence="2">
    <location>
        <begin position="374"/>
        <end position="473"/>
    </location>
</feature>
<feature type="compositionally biased region" description="Gly residues" evidence="2">
    <location>
        <begin position="384"/>
        <end position="399"/>
    </location>
</feature>
<dbReference type="PANTHER" id="PTHR31569:SF4">
    <property type="entry name" value="SWIM-TYPE DOMAIN-CONTAINING PROTEIN"/>
    <property type="match status" value="1"/>
</dbReference>